<dbReference type="SUPFAM" id="SSF56281">
    <property type="entry name" value="Metallo-hydrolase/oxidoreductase"/>
    <property type="match status" value="1"/>
</dbReference>
<evidence type="ECO:0000313" key="5">
    <source>
        <dbReference type="Proteomes" id="UP000002383"/>
    </source>
</evidence>
<reference evidence="4 5" key="1">
    <citation type="journal article" date="2011" name="Stand. Genomic Sci.">
        <title>Complete genome sequence of 'Thioalkalivibrio sulfidophilus' HL-EbGr7.</title>
        <authorList>
            <person name="Muyzer G."/>
            <person name="Sorokin D.Y."/>
            <person name="Mavromatis K."/>
            <person name="Lapidus A."/>
            <person name="Clum A."/>
            <person name="Ivanova N."/>
            <person name="Pati A."/>
            <person name="d'Haeseleer P."/>
            <person name="Woyke T."/>
            <person name="Kyrpides N.C."/>
        </authorList>
    </citation>
    <scope>NUCLEOTIDE SEQUENCE [LARGE SCALE GENOMIC DNA]</scope>
    <source>
        <strain evidence="4 5">HL-EbGR7</strain>
    </source>
</reference>
<dbReference type="InterPro" id="IPR036866">
    <property type="entry name" value="RibonucZ/Hydroxyglut_hydro"/>
</dbReference>
<feature type="chain" id="PRO_5002872830" evidence="2">
    <location>
        <begin position="21"/>
        <end position="312"/>
    </location>
</feature>
<proteinExistence type="inferred from homology"/>
<evidence type="ECO:0000256" key="2">
    <source>
        <dbReference type="SAM" id="SignalP"/>
    </source>
</evidence>
<name>B8GM20_THISH</name>
<dbReference type="GO" id="GO:0017001">
    <property type="term" value="P:antibiotic catabolic process"/>
    <property type="evidence" value="ECO:0007669"/>
    <property type="project" value="UniProtKB-ARBA"/>
</dbReference>
<keyword evidence="2" id="KW-0732">Signal</keyword>
<dbReference type="RefSeq" id="WP_012639082.1">
    <property type="nucleotide sequence ID" value="NC_011901.1"/>
</dbReference>
<protein>
    <submittedName>
        <fullName evidence="4">Beta-lactamase domain protein</fullName>
    </submittedName>
</protein>
<dbReference type="Gene3D" id="3.60.15.10">
    <property type="entry name" value="Ribonuclease Z/Hydroxyacylglutathione hydrolase-like"/>
    <property type="match status" value="1"/>
</dbReference>
<keyword evidence="5" id="KW-1185">Reference proteome</keyword>
<dbReference type="AlphaFoldDB" id="B8GM20"/>
<dbReference type="KEGG" id="tgr:Tgr7_2531"/>
<dbReference type="EMBL" id="CP001339">
    <property type="protein sequence ID" value="ACL73607.1"/>
    <property type="molecule type" value="Genomic_DNA"/>
</dbReference>
<feature type="domain" description="Metallo-beta-lactamase" evidence="3">
    <location>
        <begin position="54"/>
        <end position="240"/>
    </location>
</feature>
<dbReference type="OrthoDB" id="420651at2"/>
<feature type="signal peptide" evidence="2">
    <location>
        <begin position="1"/>
        <end position="20"/>
    </location>
</feature>
<dbReference type="PANTHER" id="PTHR42951:SF4">
    <property type="entry name" value="ACYL-COENZYME A THIOESTERASE MBLAC2"/>
    <property type="match status" value="1"/>
</dbReference>
<gene>
    <name evidence="4" type="ordered locus">Tgr7_2531</name>
</gene>
<evidence type="ECO:0000256" key="1">
    <source>
        <dbReference type="ARBA" id="ARBA00005250"/>
    </source>
</evidence>
<dbReference type="HOGENOM" id="CLU_056342_0_1_6"/>
<dbReference type="eggNOG" id="COG0491">
    <property type="taxonomic scope" value="Bacteria"/>
</dbReference>
<dbReference type="Proteomes" id="UP000002383">
    <property type="component" value="Chromosome"/>
</dbReference>
<dbReference type="InterPro" id="IPR050855">
    <property type="entry name" value="NDM-1-like"/>
</dbReference>
<dbReference type="Pfam" id="PF00753">
    <property type="entry name" value="Lactamase_B"/>
    <property type="match status" value="1"/>
</dbReference>
<dbReference type="SMART" id="SM00849">
    <property type="entry name" value="Lactamase_B"/>
    <property type="match status" value="1"/>
</dbReference>
<evidence type="ECO:0000259" key="3">
    <source>
        <dbReference type="SMART" id="SM00849"/>
    </source>
</evidence>
<evidence type="ECO:0000313" key="4">
    <source>
        <dbReference type="EMBL" id="ACL73607.1"/>
    </source>
</evidence>
<comment type="similarity">
    <text evidence="1">Belongs to the metallo-beta-lactamase superfamily. Class-B beta-lactamase family.</text>
</comment>
<sequence length="312" mass="35112" precursor="true">MVRFLAALAVLAALFTTVQADELDEILKPIQVTERVWYFKGSLEGRTYENQAFTNNLAFVVTDEGVALIDSGPSSQVAERVARAVATVSDKPIRWVINSGSQDHRWLGNSYFAEQGAEIIALKRTAETQARFADQHMARLQGVLKERLEGTRPMPAPEPVDADRHAMTLGGVDFELIYAGDAHFPGDVLVWLPGEKTVFTSDVVYLDRMLGIHPWSDIRGWLEAFAALEALEPEYVIPGHGRASDLAQARADTGDYLRAIHDGVREGLENWEQLDQTVERLGEMPEFRHLTHYDEWHRMNINRVYLDLEANP</sequence>
<organism evidence="4 5">
    <name type="scientific">Thioalkalivibrio sulfidiphilus (strain HL-EbGR7)</name>
    <dbReference type="NCBI Taxonomy" id="396588"/>
    <lineage>
        <taxon>Bacteria</taxon>
        <taxon>Pseudomonadati</taxon>
        <taxon>Pseudomonadota</taxon>
        <taxon>Gammaproteobacteria</taxon>
        <taxon>Chromatiales</taxon>
        <taxon>Ectothiorhodospiraceae</taxon>
        <taxon>Thioalkalivibrio</taxon>
    </lineage>
</organism>
<dbReference type="STRING" id="396588.Tgr7_2531"/>
<dbReference type="InterPro" id="IPR001279">
    <property type="entry name" value="Metallo-B-lactamas"/>
</dbReference>
<accession>B8GM20</accession>
<dbReference type="PANTHER" id="PTHR42951">
    <property type="entry name" value="METALLO-BETA-LACTAMASE DOMAIN-CONTAINING"/>
    <property type="match status" value="1"/>
</dbReference>
<dbReference type="CDD" id="cd16282">
    <property type="entry name" value="metallo-hydrolase-like_MBL-fold"/>
    <property type="match status" value="1"/>
</dbReference>